<organism evidence="3">
    <name type="scientific">Timspurckia oligopyrenoides</name>
    <dbReference type="NCBI Taxonomy" id="708627"/>
    <lineage>
        <taxon>Eukaryota</taxon>
        <taxon>Rhodophyta</taxon>
        <taxon>Bangiophyceae</taxon>
        <taxon>Porphyridiales</taxon>
        <taxon>Porphyridiaceae</taxon>
        <taxon>Timspurckia</taxon>
    </lineage>
</organism>
<dbReference type="PANTHER" id="PTHR35482">
    <property type="entry name" value="CYTOCHROME C OXIDASE SUBUNIT"/>
    <property type="match status" value="1"/>
</dbReference>
<evidence type="ECO:0000256" key="2">
    <source>
        <dbReference type="SAM" id="Phobius"/>
    </source>
</evidence>
<keyword evidence="2" id="KW-1133">Transmembrane helix</keyword>
<keyword evidence="2" id="KW-0472">Membrane</keyword>
<keyword evidence="2" id="KW-0812">Transmembrane</keyword>
<sequence>MDEIGFVGCFSQKILFGLTTRNSCCQRSSVGRKTVVITAQKRNINRDDSLSQREDEIAQKIAKLKKNRIETSGKSNSSKVVSDSSSDSLPEWKQEELLEAEMKRAEEFMKGPGIHKPKVSTWGVYPRPENISKTYGGGKNIPIGGKKVSDEEQQKKEEATRKLLNSYRESAGIDVRLEDEHRDEIQAAIERSKQLMLKTRPFEAIKELESVTEYVSLKSQLGGEVFLNLAMTLEVCGRNEEAKELYAELRKSPIAYYAQKAKQLSFGFKAMEDLRVDSTREVLKVMDFELPDVAALSTRNRYDTSYFDFASKREAEIRSKLNLDKDTKAQKRVNNAIFLIFISVVTVVLLNFIIRIR</sequence>
<dbReference type="PANTHER" id="PTHR35482:SF1">
    <property type="entry name" value="CYTOCHROME C OXIDASE SUBUNIT"/>
    <property type="match status" value="1"/>
</dbReference>
<protein>
    <submittedName>
        <fullName evidence="3">Uncharacterized protein</fullName>
    </submittedName>
</protein>
<reference evidence="3" key="1">
    <citation type="submission" date="2021-01" db="EMBL/GenBank/DDBJ databases">
        <authorList>
            <person name="Corre E."/>
            <person name="Pelletier E."/>
            <person name="Niang G."/>
            <person name="Scheremetjew M."/>
            <person name="Finn R."/>
            <person name="Kale V."/>
            <person name="Holt S."/>
            <person name="Cochrane G."/>
            <person name="Meng A."/>
            <person name="Brown T."/>
            <person name="Cohen L."/>
        </authorList>
    </citation>
    <scope>NUCLEOTIDE SEQUENCE</scope>
    <source>
        <strain evidence="3">CCMP3278</strain>
    </source>
</reference>
<feature type="transmembrane region" description="Helical" evidence="2">
    <location>
        <begin position="336"/>
        <end position="354"/>
    </location>
</feature>
<gene>
    <name evidence="3" type="ORF">TOLI1172_LOCUS1087</name>
</gene>
<proteinExistence type="predicted"/>
<feature type="compositionally biased region" description="Low complexity" evidence="1">
    <location>
        <begin position="72"/>
        <end position="88"/>
    </location>
</feature>
<accession>A0A7S0ZBI5</accession>
<feature type="region of interest" description="Disordered" evidence="1">
    <location>
        <begin position="133"/>
        <end position="156"/>
    </location>
</feature>
<dbReference type="AlphaFoldDB" id="A0A7S0ZBI5"/>
<feature type="compositionally biased region" description="Basic and acidic residues" evidence="1">
    <location>
        <begin position="147"/>
        <end position="156"/>
    </location>
</feature>
<evidence type="ECO:0000313" key="3">
    <source>
        <dbReference type="EMBL" id="CAD8816699.1"/>
    </source>
</evidence>
<evidence type="ECO:0000256" key="1">
    <source>
        <dbReference type="SAM" id="MobiDB-lite"/>
    </source>
</evidence>
<dbReference type="EMBL" id="HBFP01001488">
    <property type="protein sequence ID" value="CAD8816699.1"/>
    <property type="molecule type" value="Transcribed_RNA"/>
</dbReference>
<feature type="region of interest" description="Disordered" evidence="1">
    <location>
        <begin position="68"/>
        <end position="92"/>
    </location>
</feature>
<name>A0A7S0ZBI5_9RHOD</name>